<evidence type="ECO:0000313" key="2">
    <source>
        <dbReference type="Proteomes" id="UP000814033"/>
    </source>
</evidence>
<comment type="caution">
    <text evidence="1">The sequence shown here is derived from an EMBL/GenBank/DDBJ whole genome shotgun (WGS) entry which is preliminary data.</text>
</comment>
<dbReference type="Proteomes" id="UP000814033">
    <property type="component" value="Unassembled WGS sequence"/>
</dbReference>
<evidence type="ECO:0000313" key="1">
    <source>
        <dbReference type="EMBL" id="KAI0048709.1"/>
    </source>
</evidence>
<dbReference type="EMBL" id="MU275883">
    <property type="protein sequence ID" value="KAI0048709.1"/>
    <property type="molecule type" value="Genomic_DNA"/>
</dbReference>
<keyword evidence="2" id="KW-1185">Reference proteome</keyword>
<organism evidence="1 2">
    <name type="scientific">Auriscalpium vulgare</name>
    <dbReference type="NCBI Taxonomy" id="40419"/>
    <lineage>
        <taxon>Eukaryota</taxon>
        <taxon>Fungi</taxon>
        <taxon>Dikarya</taxon>
        <taxon>Basidiomycota</taxon>
        <taxon>Agaricomycotina</taxon>
        <taxon>Agaricomycetes</taxon>
        <taxon>Russulales</taxon>
        <taxon>Auriscalpiaceae</taxon>
        <taxon>Auriscalpium</taxon>
    </lineage>
</organism>
<reference evidence="1" key="2">
    <citation type="journal article" date="2022" name="New Phytol.">
        <title>Evolutionary transition to the ectomycorrhizal habit in the genomes of a hyperdiverse lineage of mushroom-forming fungi.</title>
        <authorList>
            <person name="Looney B."/>
            <person name="Miyauchi S."/>
            <person name="Morin E."/>
            <person name="Drula E."/>
            <person name="Courty P.E."/>
            <person name="Kohler A."/>
            <person name="Kuo A."/>
            <person name="LaButti K."/>
            <person name="Pangilinan J."/>
            <person name="Lipzen A."/>
            <person name="Riley R."/>
            <person name="Andreopoulos W."/>
            <person name="He G."/>
            <person name="Johnson J."/>
            <person name="Nolan M."/>
            <person name="Tritt A."/>
            <person name="Barry K.W."/>
            <person name="Grigoriev I.V."/>
            <person name="Nagy L.G."/>
            <person name="Hibbett D."/>
            <person name="Henrissat B."/>
            <person name="Matheny P.B."/>
            <person name="Labbe J."/>
            <person name="Martin F.M."/>
        </authorList>
    </citation>
    <scope>NUCLEOTIDE SEQUENCE</scope>
    <source>
        <strain evidence="1">FP105234-sp</strain>
    </source>
</reference>
<gene>
    <name evidence="1" type="ORF">FA95DRAFT_1605078</name>
</gene>
<proteinExistence type="predicted"/>
<protein>
    <submittedName>
        <fullName evidence="1">Uncharacterized protein</fullName>
    </submittedName>
</protein>
<sequence>MPIGILEGVLDIPSSPPALEFDELEGDDAADSSQLSLPDSFHAPNEDIDSSLSSILRNATSDTRLPNDQEPATDINPDDGENPPLGRLLSTVTPRKRVASVNIHQYAQAVGRELKLRKPEQSILESVGKLSDSERSLWLVASMLKVQERLDTLLPPEAIFVLPQTLQAQIDTFAFTIIMSPALSAYIQGDVPIKLLMNLIEKHPEWGLPSDAKHNKNKMSVVLKRIQSKLTERRFNIKGILSAGIVTPSATPSTDPSSSEPRAVDIVELCQQLVAINKAANLKVTVKMCARVAFLRTILKDHNTGKYWLAVDKQLEAVREKYAGDATKTSRFFALILENDRKTYGRGNMDGLSNGQANDDQAEADGIADAQAGGLSTPASSS</sequence>
<accession>A0ACB8RWV7</accession>
<name>A0ACB8RWV7_9AGAM</name>
<reference evidence="1" key="1">
    <citation type="submission" date="2021-02" db="EMBL/GenBank/DDBJ databases">
        <authorList>
            <consortium name="DOE Joint Genome Institute"/>
            <person name="Ahrendt S."/>
            <person name="Looney B.P."/>
            <person name="Miyauchi S."/>
            <person name="Morin E."/>
            <person name="Drula E."/>
            <person name="Courty P.E."/>
            <person name="Chicoki N."/>
            <person name="Fauchery L."/>
            <person name="Kohler A."/>
            <person name="Kuo A."/>
            <person name="Labutti K."/>
            <person name="Pangilinan J."/>
            <person name="Lipzen A."/>
            <person name="Riley R."/>
            <person name="Andreopoulos W."/>
            <person name="He G."/>
            <person name="Johnson J."/>
            <person name="Barry K.W."/>
            <person name="Grigoriev I.V."/>
            <person name="Nagy L."/>
            <person name="Hibbett D."/>
            <person name="Henrissat B."/>
            <person name="Matheny P.B."/>
            <person name="Labbe J."/>
            <person name="Martin F."/>
        </authorList>
    </citation>
    <scope>NUCLEOTIDE SEQUENCE</scope>
    <source>
        <strain evidence="1">FP105234-sp</strain>
    </source>
</reference>